<sequence>MDFLAGLAAPQEELGGTTVELVAARVSFGGVNEEEELAPSLYGPEAGDGHGTPGVAINVVGGGRLRPLGSRDIAINVAQSRRQGRGREFEKTHRADPCIAPPPAAIGHSPISGPERNDRLSHLNDTVVGHILSFLDGVEAPFPGAATATALSRRWRDIQAILHTVSLEEPKPPLVEYGEDIWSRCATDDPTDPPSFQDAVTGALFARSRRPAPGPAAVPLRALRVSMRCYNDNDDKIAVDQWVSYALKHAAPALDLDLRLSRHPVCERSNNVAAAMPHEHKLHKDKSVGEKPLETDVDDDALPGHPDDDDDGDDVGSSSSSSSEDQKSPTPRHLRGYREYIVPWGFFSCAVLRSLRLGCCRLSSPAAFSMPTLETLHLTRAPDEEGHVQRLVSACPRLADLTLEACGTLTTLSLLHNTRLRRLALRFCHKLATVAVDASELCSFEYRGAVPEDTFLTVRGGGGFPYLTSCKVDICAVCVMAEATSTSEEELVKLGSFLQKLASTKQLHLCSNLMGSSFVRLPAFPILRHLQLHGRVPHDDDDPAAAAAALSRILAQAPNLETLSLIFEVKRREREVFDNYCYLKGTDADLLDAHHLHYNQYETLDVPAASVPVPACLGSRVRKINLLHYQGGRAQRTLARFLLRGAAALEKLYCGFAEGPRWIEAELTREMEGWVINETASKEFR</sequence>
<protein>
    <recommendedName>
        <fullName evidence="2">At1g61320/AtMIF1 LRR domain-containing protein</fullName>
    </recommendedName>
</protein>
<feature type="region of interest" description="Disordered" evidence="1">
    <location>
        <begin position="272"/>
        <end position="332"/>
    </location>
</feature>
<dbReference type="InterPro" id="IPR032675">
    <property type="entry name" value="LRR_dom_sf"/>
</dbReference>
<dbReference type="SUPFAM" id="SSF52047">
    <property type="entry name" value="RNI-like"/>
    <property type="match status" value="1"/>
</dbReference>
<accession>A0AAD8T5P1</accession>
<dbReference type="InterPro" id="IPR050232">
    <property type="entry name" value="FBL13/AtMIF1-like"/>
</dbReference>
<evidence type="ECO:0000313" key="4">
    <source>
        <dbReference type="Proteomes" id="UP001231189"/>
    </source>
</evidence>
<gene>
    <name evidence="3" type="ORF">QYE76_057702</name>
</gene>
<proteinExistence type="predicted"/>
<feature type="compositionally biased region" description="Basic and acidic residues" evidence="1">
    <location>
        <begin position="285"/>
        <end position="294"/>
    </location>
</feature>
<dbReference type="PANTHER" id="PTHR31900">
    <property type="entry name" value="F-BOX/RNI SUPERFAMILY PROTEIN-RELATED"/>
    <property type="match status" value="1"/>
</dbReference>
<comment type="caution">
    <text evidence="3">The sequence shown here is derived from an EMBL/GenBank/DDBJ whole genome shotgun (WGS) entry which is preliminary data.</text>
</comment>
<dbReference type="Pfam" id="PF23622">
    <property type="entry name" value="LRR_At1g61320_AtMIF1"/>
    <property type="match status" value="1"/>
</dbReference>
<evidence type="ECO:0000259" key="2">
    <source>
        <dbReference type="Pfam" id="PF23622"/>
    </source>
</evidence>
<dbReference type="Gene3D" id="3.80.10.10">
    <property type="entry name" value="Ribonuclease Inhibitor"/>
    <property type="match status" value="1"/>
</dbReference>
<reference evidence="3" key="1">
    <citation type="submission" date="2023-07" db="EMBL/GenBank/DDBJ databases">
        <title>A chromosome-level genome assembly of Lolium multiflorum.</title>
        <authorList>
            <person name="Chen Y."/>
            <person name="Copetti D."/>
            <person name="Kolliker R."/>
            <person name="Studer B."/>
        </authorList>
    </citation>
    <scope>NUCLEOTIDE SEQUENCE</scope>
    <source>
        <strain evidence="3">02402/16</strain>
        <tissue evidence="3">Leaf</tissue>
    </source>
</reference>
<name>A0AAD8T5P1_LOLMU</name>
<feature type="compositionally biased region" description="Basic and acidic residues" evidence="1">
    <location>
        <begin position="85"/>
        <end position="96"/>
    </location>
</feature>
<dbReference type="InterPro" id="IPR055357">
    <property type="entry name" value="LRR_At1g61320_AtMIF1"/>
</dbReference>
<keyword evidence="4" id="KW-1185">Reference proteome</keyword>
<feature type="compositionally biased region" description="Acidic residues" evidence="1">
    <location>
        <begin position="295"/>
        <end position="314"/>
    </location>
</feature>
<organism evidence="3 4">
    <name type="scientific">Lolium multiflorum</name>
    <name type="common">Italian ryegrass</name>
    <name type="synonym">Lolium perenne subsp. multiflorum</name>
    <dbReference type="NCBI Taxonomy" id="4521"/>
    <lineage>
        <taxon>Eukaryota</taxon>
        <taxon>Viridiplantae</taxon>
        <taxon>Streptophyta</taxon>
        <taxon>Embryophyta</taxon>
        <taxon>Tracheophyta</taxon>
        <taxon>Spermatophyta</taxon>
        <taxon>Magnoliopsida</taxon>
        <taxon>Liliopsida</taxon>
        <taxon>Poales</taxon>
        <taxon>Poaceae</taxon>
        <taxon>BOP clade</taxon>
        <taxon>Pooideae</taxon>
        <taxon>Poodae</taxon>
        <taxon>Poeae</taxon>
        <taxon>Poeae Chloroplast Group 2 (Poeae type)</taxon>
        <taxon>Loliodinae</taxon>
        <taxon>Loliinae</taxon>
        <taxon>Lolium</taxon>
    </lineage>
</organism>
<dbReference type="EMBL" id="JAUUTY010000003">
    <property type="protein sequence ID" value="KAK1669543.1"/>
    <property type="molecule type" value="Genomic_DNA"/>
</dbReference>
<dbReference type="Proteomes" id="UP001231189">
    <property type="component" value="Unassembled WGS sequence"/>
</dbReference>
<dbReference type="PANTHER" id="PTHR31900:SF30">
    <property type="entry name" value="SUPERFAMILY PROTEIN, PUTATIVE-RELATED"/>
    <property type="match status" value="1"/>
</dbReference>
<dbReference type="AlphaFoldDB" id="A0AAD8T5P1"/>
<feature type="region of interest" description="Disordered" evidence="1">
    <location>
        <begin position="80"/>
        <end position="112"/>
    </location>
</feature>
<evidence type="ECO:0000256" key="1">
    <source>
        <dbReference type="SAM" id="MobiDB-lite"/>
    </source>
</evidence>
<feature type="domain" description="At1g61320/AtMIF1 LRR" evidence="2">
    <location>
        <begin position="351"/>
        <end position="453"/>
    </location>
</feature>
<evidence type="ECO:0000313" key="3">
    <source>
        <dbReference type="EMBL" id="KAK1669543.1"/>
    </source>
</evidence>